<name>A0A1B0C8Z8_LUTLO</name>
<keyword evidence="2" id="KW-1185">Reference proteome</keyword>
<protein>
    <submittedName>
        <fullName evidence="1">Uncharacterized protein</fullName>
    </submittedName>
</protein>
<accession>A0A1B0C8Z8</accession>
<reference evidence="1" key="1">
    <citation type="submission" date="2020-05" db="UniProtKB">
        <authorList>
            <consortium name="EnsemblMetazoa"/>
        </authorList>
    </citation>
    <scope>IDENTIFICATION</scope>
    <source>
        <strain evidence="1">Jacobina</strain>
    </source>
</reference>
<dbReference type="EMBL" id="AJWK01001671">
    <property type="status" value="NOT_ANNOTATED_CDS"/>
    <property type="molecule type" value="Genomic_DNA"/>
</dbReference>
<dbReference type="EnsemblMetazoa" id="LLOJ000420-RA">
    <property type="protein sequence ID" value="LLOJ000420-PA"/>
    <property type="gene ID" value="LLOJ000420"/>
</dbReference>
<sequence length="140" mass="16018">MIIREVEIHGLPGFPVDTKYFLARNLSILHGRDRMKLKRILQDICGIKWIVRDEGDTVTEFDDVSPKDRSLCILAVNYAMCVINKVSTFLIDLDGIKECASHLTDEDITSLFYKLIDTHQVISISQKPLINDLFHNISVE</sequence>
<organism evidence="1 2">
    <name type="scientific">Lutzomyia longipalpis</name>
    <name type="common">Sand fly</name>
    <dbReference type="NCBI Taxonomy" id="7200"/>
    <lineage>
        <taxon>Eukaryota</taxon>
        <taxon>Metazoa</taxon>
        <taxon>Ecdysozoa</taxon>
        <taxon>Arthropoda</taxon>
        <taxon>Hexapoda</taxon>
        <taxon>Insecta</taxon>
        <taxon>Pterygota</taxon>
        <taxon>Neoptera</taxon>
        <taxon>Endopterygota</taxon>
        <taxon>Diptera</taxon>
        <taxon>Nematocera</taxon>
        <taxon>Psychodoidea</taxon>
        <taxon>Psychodidae</taxon>
        <taxon>Lutzomyia</taxon>
        <taxon>Lutzomyia</taxon>
    </lineage>
</organism>
<dbReference type="VEuPathDB" id="VectorBase:LLONM1_000516"/>
<dbReference type="EMBL" id="AJWK01001672">
    <property type="status" value="NOT_ANNOTATED_CDS"/>
    <property type="molecule type" value="Genomic_DNA"/>
</dbReference>
<dbReference type="VEuPathDB" id="VectorBase:LLOJ000420"/>
<dbReference type="Proteomes" id="UP000092461">
    <property type="component" value="Unassembled WGS sequence"/>
</dbReference>
<dbReference type="AlphaFoldDB" id="A0A1B0C8Z8"/>
<dbReference type="EMBL" id="AJWK01001673">
    <property type="status" value="NOT_ANNOTATED_CDS"/>
    <property type="molecule type" value="Genomic_DNA"/>
</dbReference>
<evidence type="ECO:0000313" key="1">
    <source>
        <dbReference type="EnsemblMetazoa" id="LLOJ000420-PA"/>
    </source>
</evidence>
<evidence type="ECO:0000313" key="2">
    <source>
        <dbReference type="Proteomes" id="UP000092461"/>
    </source>
</evidence>
<proteinExistence type="predicted"/>